<dbReference type="AlphaFoldDB" id="A0A9D1E679"/>
<sequence>MMRKVINGVVYDTANSTVDKKFTFGAYGSDCGYEETLYITGEGEYFIYTNGGKDSKYPAADIFPIEHAQVKDWIMSH</sequence>
<gene>
    <name evidence="1" type="ORF">IAB94_02715</name>
</gene>
<evidence type="ECO:0000313" key="1">
    <source>
        <dbReference type="EMBL" id="HIR66946.1"/>
    </source>
</evidence>
<comment type="caution">
    <text evidence="1">The sequence shown here is derived from an EMBL/GenBank/DDBJ whole genome shotgun (WGS) entry which is preliminary data.</text>
</comment>
<organism evidence="1 2">
    <name type="scientific">Candidatus Coproplasma avicola</name>
    <dbReference type="NCBI Taxonomy" id="2840744"/>
    <lineage>
        <taxon>Bacteria</taxon>
        <taxon>Bacillati</taxon>
        <taxon>Bacillota</taxon>
        <taxon>Clostridia</taxon>
        <taxon>Eubacteriales</taxon>
        <taxon>Candidatus Coproplasma</taxon>
    </lineage>
</organism>
<dbReference type="Proteomes" id="UP000823913">
    <property type="component" value="Unassembled WGS sequence"/>
</dbReference>
<evidence type="ECO:0000313" key="2">
    <source>
        <dbReference type="Proteomes" id="UP000823913"/>
    </source>
</evidence>
<reference evidence="1" key="2">
    <citation type="journal article" date="2021" name="PeerJ">
        <title>Extensive microbial diversity within the chicken gut microbiome revealed by metagenomics and culture.</title>
        <authorList>
            <person name="Gilroy R."/>
            <person name="Ravi A."/>
            <person name="Getino M."/>
            <person name="Pursley I."/>
            <person name="Horton D.L."/>
            <person name="Alikhan N.F."/>
            <person name="Baker D."/>
            <person name="Gharbi K."/>
            <person name="Hall N."/>
            <person name="Watson M."/>
            <person name="Adriaenssens E.M."/>
            <person name="Foster-Nyarko E."/>
            <person name="Jarju S."/>
            <person name="Secka A."/>
            <person name="Antonio M."/>
            <person name="Oren A."/>
            <person name="Chaudhuri R.R."/>
            <person name="La Ragione R."/>
            <person name="Hildebrand F."/>
            <person name="Pallen M.J."/>
        </authorList>
    </citation>
    <scope>NUCLEOTIDE SEQUENCE</scope>
    <source>
        <strain evidence="1">ChiW16-3235</strain>
    </source>
</reference>
<proteinExistence type="predicted"/>
<accession>A0A9D1E679</accession>
<protein>
    <submittedName>
        <fullName evidence="1">Uncharacterized protein</fullName>
    </submittedName>
</protein>
<reference evidence="1" key="1">
    <citation type="submission" date="2020-10" db="EMBL/GenBank/DDBJ databases">
        <authorList>
            <person name="Gilroy R."/>
        </authorList>
    </citation>
    <scope>NUCLEOTIDE SEQUENCE</scope>
    <source>
        <strain evidence="1">ChiW16-3235</strain>
    </source>
</reference>
<dbReference type="EMBL" id="DVHK01000065">
    <property type="protein sequence ID" value="HIR66946.1"/>
    <property type="molecule type" value="Genomic_DNA"/>
</dbReference>
<name>A0A9D1E679_9FIRM</name>